<evidence type="ECO:0000259" key="7">
    <source>
        <dbReference type="Pfam" id="PF02803"/>
    </source>
</evidence>
<dbReference type="GO" id="GO:0016747">
    <property type="term" value="F:acyltransferase activity, transferring groups other than amino-acyl groups"/>
    <property type="evidence" value="ECO:0007669"/>
    <property type="project" value="InterPro"/>
</dbReference>
<dbReference type="RefSeq" id="WP_017983470.1">
    <property type="nucleotide sequence ID" value="NZ_AQUL01000001.1"/>
</dbReference>
<dbReference type="Gene3D" id="3.40.47.10">
    <property type="match status" value="2"/>
</dbReference>
<organism evidence="8 9">
    <name type="scientific">Amycolatopsis methanolica 239</name>
    <dbReference type="NCBI Taxonomy" id="1068978"/>
    <lineage>
        <taxon>Bacteria</taxon>
        <taxon>Bacillati</taxon>
        <taxon>Actinomycetota</taxon>
        <taxon>Actinomycetes</taxon>
        <taxon>Pseudonocardiales</taxon>
        <taxon>Pseudonocardiaceae</taxon>
        <taxon>Amycolatopsis</taxon>
        <taxon>Amycolatopsis methanolica group</taxon>
    </lineage>
</organism>
<dbReference type="KEGG" id="amq:AMETH_4553"/>
<dbReference type="eggNOG" id="COG0183">
    <property type="taxonomic scope" value="Bacteria"/>
</dbReference>
<keyword evidence="9" id="KW-1185">Reference proteome</keyword>
<dbReference type="Proteomes" id="UP000062973">
    <property type="component" value="Chromosome"/>
</dbReference>
<dbReference type="PROSITE" id="PS00737">
    <property type="entry name" value="THIOLASE_2"/>
    <property type="match status" value="1"/>
</dbReference>
<keyword evidence="3 5" id="KW-0012">Acyltransferase</keyword>
<dbReference type="Pfam" id="PF00108">
    <property type="entry name" value="Thiolase_N"/>
    <property type="match status" value="1"/>
</dbReference>
<feature type="active site" description="Acyl-thioester intermediate" evidence="4">
    <location>
        <position position="98"/>
    </location>
</feature>
<dbReference type="NCBIfam" id="TIGR01930">
    <property type="entry name" value="AcCoA-C-Actrans"/>
    <property type="match status" value="1"/>
</dbReference>
<dbReference type="AlphaFoldDB" id="A0A076N1D7"/>
<protein>
    <submittedName>
        <fullName evidence="8">Acetyl-CoA C-acyltransferase</fullName>
    </submittedName>
</protein>
<dbReference type="InterPro" id="IPR020616">
    <property type="entry name" value="Thiolase_N"/>
</dbReference>
<dbReference type="PROSITE" id="PS00098">
    <property type="entry name" value="THIOLASE_1"/>
    <property type="match status" value="1"/>
</dbReference>
<evidence type="ECO:0000259" key="6">
    <source>
        <dbReference type="Pfam" id="PF00108"/>
    </source>
</evidence>
<proteinExistence type="inferred from homology"/>
<dbReference type="SUPFAM" id="SSF53901">
    <property type="entry name" value="Thiolase-like"/>
    <property type="match status" value="2"/>
</dbReference>
<dbReference type="PANTHER" id="PTHR43365:SF1">
    <property type="entry name" value="ACETYL-COA C-ACYLTRANSFERASE"/>
    <property type="match status" value="1"/>
</dbReference>
<feature type="active site" description="Proton acceptor" evidence="4">
    <location>
        <position position="365"/>
    </location>
</feature>
<dbReference type="InterPro" id="IPR020610">
    <property type="entry name" value="Thiolase_AS"/>
</dbReference>
<evidence type="ECO:0000256" key="4">
    <source>
        <dbReference type="PIRSR" id="PIRSR000429-1"/>
    </source>
</evidence>
<feature type="domain" description="Thiolase C-terminal" evidence="7">
    <location>
        <begin position="287"/>
        <end position="408"/>
    </location>
</feature>
<evidence type="ECO:0000256" key="3">
    <source>
        <dbReference type="ARBA" id="ARBA00023315"/>
    </source>
</evidence>
<dbReference type="InterPro" id="IPR020613">
    <property type="entry name" value="Thiolase_CS"/>
</dbReference>
<evidence type="ECO:0000256" key="5">
    <source>
        <dbReference type="RuleBase" id="RU003557"/>
    </source>
</evidence>
<evidence type="ECO:0000256" key="2">
    <source>
        <dbReference type="ARBA" id="ARBA00022679"/>
    </source>
</evidence>
<sequence>MSTSPAIPEAFVYDAIRTPRGRGKSTGSLHTIKPVSLVVGLIGELRARHPDLDPAAIDDLVLGIVSPVGDQGSVLPRTAAMAAGLPDTVSGVQLNRFCGSGLEAVNTAAQKVRSGWDRLVIAGGVESMSRLPLGADGGAWMNDPETNLATSFVPQGVSADLIATIEGFTRDTVDGYAERSQRLAAQAWSGGYFAKSVVPVRDRNGVTVLDHDEHMRPDTTAESLAGLKPSFAALGEQGGFDAVALQRYHWVERIDHVHHAGNSSGIVDGAALVLIGDERAGVEHGLTPRGRIVATATSGADSTIMLTGPIPATRKLLAHTGLSIEDIDLFEINEAFAAVPLKYAKDLGIPMDKVNVNGGAIAMGHPLGATGAMLVGTALDELERRQARRAVVTLCIGGGMGVATLVERL</sequence>
<dbReference type="HOGENOM" id="CLU_031026_2_3_11"/>
<dbReference type="STRING" id="1068978.AMETH_4553"/>
<dbReference type="PANTHER" id="PTHR43365">
    <property type="entry name" value="BLR7806 PROTEIN"/>
    <property type="match status" value="1"/>
</dbReference>
<evidence type="ECO:0000313" key="9">
    <source>
        <dbReference type="Proteomes" id="UP000062973"/>
    </source>
</evidence>
<dbReference type="Pfam" id="PF02803">
    <property type="entry name" value="Thiolase_C"/>
    <property type="match status" value="1"/>
</dbReference>
<accession>A0A076N1D7</accession>
<dbReference type="InterPro" id="IPR016039">
    <property type="entry name" value="Thiolase-like"/>
</dbReference>
<evidence type="ECO:0000256" key="1">
    <source>
        <dbReference type="ARBA" id="ARBA00010982"/>
    </source>
</evidence>
<comment type="similarity">
    <text evidence="1 5">Belongs to the thiolase-like superfamily. Thiolase family.</text>
</comment>
<dbReference type="CDD" id="cd00751">
    <property type="entry name" value="thiolase"/>
    <property type="match status" value="1"/>
</dbReference>
<dbReference type="PROSITE" id="PS00099">
    <property type="entry name" value="THIOLASE_3"/>
    <property type="match status" value="1"/>
</dbReference>
<dbReference type="InterPro" id="IPR002155">
    <property type="entry name" value="Thiolase"/>
</dbReference>
<dbReference type="InterPro" id="IPR020617">
    <property type="entry name" value="Thiolase_C"/>
</dbReference>
<keyword evidence="2 5" id="KW-0808">Transferase</keyword>
<dbReference type="PIRSF" id="PIRSF000429">
    <property type="entry name" value="Ac-CoA_Ac_transf"/>
    <property type="match status" value="1"/>
</dbReference>
<evidence type="ECO:0000313" key="8">
    <source>
        <dbReference type="EMBL" id="AIJ24645.1"/>
    </source>
</evidence>
<feature type="domain" description="Thiolase N-terminal" evidence="6">
    <location>
        <begin position="12"/>
        <end position="275"/>
    </location>
</feature>
<dbReference type="InterPro" id="IPR020615">
    <property type="entry name" value="Thiolase_acyl_enz_int_AS"/>
</dbReference>
<dbReference type="PATRIC" id="fig|1068978.7.peg.4887"/>
<dbReference type="OrthoDB" id="9764638at2"/>
<reference evidence="8 9" key="1">
    <citation type="submission" date="2014-07" db="EMBL/GenBank/DDBJ databases">
        <title>Whole Genome Sequence of the Amycolatopsis methanolica 239.</title>
        <authorList>
            <person name="Tang B."/>
        </authorList>
    </citation>
    <scope>NUCLEOTIDE SEQUENCE [LARGE SCALE GENOMIC DNA]</scope>
    <source>
        <strain evidence="8 9">239</strain>
    </source>
</reference>
<feature type="active site" description="Proton acceptor" evidence="4">
    <location>
        <position position="395"/>
    </location>
</feature>
<dbReference type="NCBIfam" id="NF006090">
    <property type="entry name" value="PRK08242.1"/>
    <property type="match status" value="1"/>
</dbReference>
<name>A0A076N1D7_AMYME</name>
<dbReference type="EMBL" id="CP009110">
    <property type="protein sequence ID" value="AIJ24645.1"/>
    <property type="molecule type" value="Genomic_DNA"/>
</dbReference>
<gene>
    <name evidence="8" type="primary">atoB</name>
    <name evidence="8" type="ORF">AMETH_4553</name>
</gene>